<evidence type="ECO:0000313" key="1">
    <source>
        <dbReference type="EMBL" id="CAE0828255.1"/>
    </source>
</evidence>
<protein>
    <submittedName>
        <fullName evidence="1">Uncharacterized protein</fullName>
    </submittedName>
</protein>
<gene>
    <name evidence="1" type="ORF">EGYM00163_LOCUS39524</name>
</gene>
<name>A0A7S4G814_9EUGL</name>
<proteinExistence type="predicted"/>
<organism evidence="1">
    <name type="scientific">Eutreptiella gymnastica</name>
    <dbReference type="NCBI Taxonomy" id="73025"/>
    <lineage>
        <taxon>Eukaryota</taxon>
        <taxon>Discoba</taxon>
        <taxon>Euglenozoa</taxon>
        <taxon>Euglenida</taxon>
        <taxon>Spirocuta</taxon>
        <taxon>Euglenophyceae</taxon>
        <taxon>Eutreptiales</taxon>
        <taxon>Eutreptiaceae</taxon>
        <taxon>Eutreptiella</taxon>
    </lineage>
</organism>
<accession>A0A7S4G814</accession>
<reference evidence="1" key="1">
    <citation type="submission" date="2021-01" db="EMBL/GenBank/DDBJ databases">
        <authorList>
            <person name="Corre E."/>
            <person name="Pelletier E."/>
            <person name="Niang G."/>
            <person name="Scheremetjew M."/>
            <person name="Finn R."/>
            <person name="Kale V."/>
            <person name="Holt S."/>
            <person name="Cochrane G."/>
            <person name="Meng A."/>
            <person name="Brown T."/>
            <person name="Cohen L."/>
        </authorList>
    </citation>
    <scope>NUCLEOTIDE SEQUENCE</scope>
    <source>
        <strain evidence="1">CCMP1594</strain>
    </source>
</reference>
<dbReference type="EMBL" id="HBJA01114816">
    <property type="protein sequence ID" value="CAE0828255.1"/>
    <property type="molecule type" value="Transcribed_RNA"/>
</dbReference>
<sequence>MATQTLTFTCVHWRKCRGGPDCKQQKRLRWIEATWQSPNASVLGLFVVASGKGAQARSLGLNGWFVGLRNLRRALAGSQSSSNNGVGTSKPKASYTSSLYFTWASMSG</sequence>
<dbReference type="AlphaFoldDB" id="A0A7S4G814"/>